<gene>
    <name evidence="1" type="ORF">RNAN_1669</name>
</gene>
<dbReference type="EMBL" id="BAFK01000007">
    <property type="protein sequence ID" value="GAB58689.1"/>
    <property type="molecule type" value="Genomic_DNA"/>
</dbReference>
<keyword evidence="2" id="KW-1185">Reference proteome</keyword>
<dbReference type="STRING" id="562729.RNAN_1669"/>
<reference evidence="1 2" key="1">
    <citation type="journal article" date="2012" name="J. Bacteriol.">
        <title>Genome Sequence of the Protease-Producing Bacterium Rheinheimera nanhaiensis E407-8T, Isolated from Deep-Sea Sediment of the South China Sea.</title>
        <authorList>
            <person name="Zhang X.-Y."/>
            <person name="Zhang Y.-J."/>
            <person name="Qin Q.-L."/>
            <person name="Xie B.-B."/>
            <person name="Chen X.-L."/>
            <person name="Zhou B.-C."/>
            <person name="Zhang Y.-Z."/>
        </authorList>
    </citation>
    <scope>NUCLEOTIDE SEQUENCE [LARGE SCALE GENOMIC DNA]</scope>
    <source>
        <strain evidence="1 2">E407-8</strain>
    </source>
</reference>
<organism evidence="1 2">
    <name type="scientific">Rheinheimera nanhaiensis E407-8</name>
    <dbReference type="NCBI Taxonomy" id="562729"/>
    <lineage>
        <taxon>Bacteria</taxon>
        <taxon>Pseudomonadati</taxon>
        <taxon>Pseudomonadota</taxon>
        <taxon>Gammaproteobacteria</taxon>
        <taxon>Chromatiales</taxon>
        <taxon>Chromatiaceae</taxon>
        <taxon>Rheinheimera</taxon>
    </lineage>
</organism>
<dbReference type="AlphaFoldDB" id="I1DXB1"/>
<name>I1DXB1_9GAMM</name>
<sequence>MARIIQNCPYSVNRFFALKIQCWFVCRFNTQNAGFTDNKKAVVAKQRLFQRKSLA</sequence>
<dbReference type="Proteomes" id="UP000004374">
    <property type="component" value="Unassembled WGS sequence"/>
</dbReference>
<evidence type="ECO:0000313" key="1">
    <source>
        <dbReference type="EMBL" id="GAB58689.1"/>
    </source>
</evidence>
<evidence type="ECO:0000313" key="2">
    <source>
        <dbReference type="Proteomes" id="UP000004374"/>
    </source>
</evidence>
<protein>
    <submittedName>
        <fullName evidence="1">Uncharacterized protein</fullName>
    </submittedName>
</protein>
<proteinExistence type="predicted"/>
<accession>I1DXB1</accession>
<comment type="caution">
    <text evidence="1">The sequence shown here is derived from an EMBL/GenBank/DDBJ whole genome shotgun (WGS) entry which is preliminary data.</text>
</comment>